<name>A0AAD7DSS1_9AGAR</name>
<dbReference type="AlphaFoldDB" id="A0AAD7DSS1"/>
<organism evidence="1 2">
    <name type="scientific">Mycena metata</name>
    <dbReference type="NCBI Taxonomy" id="1033252"/>
    <lineage>
        <taxon>Eukaryota</taxon>
        <taxon>Fungi</taxon>
        <taxon>Dikarya</taxon>
        <taxon>Basidiomycota</taxon>
        <taxon>Agaricomycotina</taxon>
        <taxon>Agaricomycetes</taxon>
        <taxon>Agaricomycetidae</taxon>
        <taxon>Agaricales</taxon>
        <taxon>Marasmiineae</taxon>
        <taxon>Mycenaceae</taxon>
        <taxon>Mycena</taxon>
    </lineage>
</organism>
<sequence>MTDLVSLMSRLVGAQGRVRCRGWMRWYRGRGWWRSGGCFSSNFTWIWGRGRGVREGRVGAGGGQYDVACCVRGGGAVRGAVRGAEGSTSVDAYSYSRVRMRMRGPVEHGGRRRGTDALGIGHRDLHVRSPGSHWLRLLARKDVGVFFTRGRRMHGVHSPRGGVRAEVGYVYPARVHLRALDYSITDVERATGGKKALSVDKERGGDEGADFACTACSSSARRWWMRADQDTETEVLVSRRQRAAELVETVGRRGGDGRAFFLTGISGGRAWGRWSARLRRSRRVGTEYLLGGVFVLILASSSGGIRRLPISLAQGSCARRVGVGLHERQQGEGDEGRPRENVMLWLAEVTNSVEQLEACAGARRVAAGTGVENGMLSVPGEVMGLGLMRTYGRAHGG</sequence>
<dbReference type="EMBL" id="JARKIB010000597">
    <property type="protein sequence ID" value="KAJ7698159.1"/>
    <property type="molecule type" value="Genomic_DNA"/>
</dbReference>
<dbReference type="Proteomes" id="UP001215598">
    <property type="component" value="Unassembled WGS sequence"/>
</dbReference>
<keyword evidence="2" id="KW-1185">Reference proteome</keyword>
<evidence type="ECO:0000313" key="2">
    <source>
        <dbReference type="Proteomes" id="UP001215598"/>
    </source>
</evidence>
<comment type="caution">
    <text evidence="1">The sequence shown here is derived from an EMBL/GenBank/DDBJ whole genome shotgun (WGS) entry which is preliminary data.</text>
</comment>
<reference evidence="1" key="1">
    <citation type="submission" date="2023-03" db="EMBL/GenBank/DDBJ databases">
        <title>Massive genome expansion in bonnet fungi (Mycena s.s.) driven by repeated elements and novel gene families across ecological guilds.</title>
        <authorList>
            <consortium name="Lawrence Berkeley National Laboratory"/>
            <person name="Harder C.B."/>
            <person name="Miyauchi S."/>
            <person name="Viragh M."/>
            <person name="Kuo A."/>
            <person name="Thoen E."/>
            <person name="Andreopoulos B."/>
            <person name="Lu D."/>
            <person name="Skrede I."/>
            <person name="Drula E."/>
            <person name="Henrissat B."/>
            <person name="Morin E."/>
            <person name="Kohler A."/>
            <person name="Barry K."/>
            <person name="LaButti K."/>
            <person name="Morin E."/>
            <person name="Salamov A."/>
            <person name="Lipzen A."/>
            <person name="Mereny Z."/>
            <person name="Hegedus B."/>
            <person name="Baldrian P."/>
            <person name="Stursova M."/>
            <person name="Weitz H."/>
            <person name="Taylor A."/>
            <person name="Grigoriev I.V."/>
            <person name="Nagy L.G."/>
            <person name="Martin F."/>
            <person name="Kauserud H."/>
        </authorList>
    </citation>
    <scope>NUCLEOTIDE SEQUENCE</scope>
    <source>
        <strain evidence="1">CBHHK182m</strain>
    </source>
</reference>
<accession>A0AAD7DSS1</accession>
<proteinExistence type="predicted"/>
<evidence type="ECO:0000313" key="1">
    <source>
        <dbReference type="EMBL" id="KAJ7698159.1"/>
    </source>
</evidence>
<protein>
    <submittedName>
        <fullName evidence="1">Uncharacterized protein</fullName>
    </submittedName>
</protein>
<gene>
    <name evidence="1" type="ORF">B0H16DRAFT_1837819</name>
</gene>